<accession>A0ACC2LI50</accession>
<reference evidence="1 2" key="1">
    <citation type="journal article" date="2022" name="Hortic Res">
        <title>A haplotype resolved chromosomal level avocado genome allows analysis of novel avocado genes.</title>
        <authorList>
            <person name="Nath O."/>
            <person name="Fletcher S.J."/>
            <person name="Hayward A."/>
            <person name="Shaw L.M."/>
            <person name="Masouleh A.K."/>
            <person name="Furtado A."/>
            <person name="Henry R.J."/>
            <person name="Mitter N."/>
        </authorList>
    </citation>
    <scope>NUCLEOTIDE SEQUENCE [LARGE SCALE GENOMIC DNA]</scope>
    <source>
        <strain evidence="2">cv. Hass</strain>
    </source>
</reference>
<comment type="caution">
    <text evidence="1">The sequence shown here is derived from an EMBL/GenBank/DDBJ whole genome shotgun (WGS) entry which is preliminary data.</text>
</comment>
<dbReference type="Proteomes" id="UP001234297">
    <property type="component" value="Chromosome 8"/>
</dbReference>
<name>A0ACC2LI50_PERAE</name>
<protein>
    <submittedName>
        <fullName evidence="1">Uncharacterized protein</fullName>
    </submittedName>
</protein>
<keyword evidence="2" id="KW-1185">Reference proteome</keyword>
<evidence type="ECO:0000313" key="1">
    <source>
        <dbReference type="EMBL" id="KAJ8633131.1"/>
    </source>
</evidence>
<proteinExistence type="predicted"/>
<evidence type="ECO:0000313" key="2">
    <source>
        <dbReference type="Proteomes" id="UP001234297"/>
    </source>
</evidence>
<organism evidence="1 2">
    <name type="scientific">Persea americana</name>
    <name type="common">Avocado</name>
    <dbReference type="NCBI Taxonomy" id="3435"/>
    <lineage>
        <taxon>Eukaryota</taxon>
        <taxon>Viridiplantae</taxon>
        <taxon>Streptophyta</taxon>
        <taxon>Embryophyta</taxon>
        <taxon>Tracheophyta</taxon>
        <taxon>Spermatophyta</taxon>
        <taxon>Magnoliopsida</taxon>
        <taxon>Magnoliidae</taxon>
        <taxon>Laurales</taxon>
        <taxon>Lauraceae</taxon>
        <taxon>Persea</taxon>
    </lineage>
</organism>
<gene>
    <name evidence="1" type="ORF">MRB53_026467</name>
</gene>
<dbReference type="EMBL" id="CM056816">
    <property type="protein sequence ID" value="KAJ8633131.1"/>
    <property type="molecule type" value="Genomic_DNA"/>
</dbReference>
<sequence>MEKMGPGELAAKKIASKHLLKSEDYALTQLANAWLDLAVLPQDAKDAETLANLVVCSLHLGKSPSRYLSQLKLTHPDHLLVKRQSTAEESFDRAVQTMA</sequence>